<dbReference type="AlphaFoldDB" id="A0A9Q9FA72"/>
<protein>
    <submittedName>
        <fullName evidence="1">Sister chromatid cohesion protein PDS5</fullName>
    </submittedName>
</protein>
<organism evidence="1 2">
    <name type="scientific">Encephalitozoon hellem</name>
    <name type="common">Microsporidian parasite</name>
    <dbReference type="NCBI Taxonomy" id="27973"/>
    <lineage>
        <taxon>Eukaryota</taxon>
        <taxon>Fungi</taxon>
        <taxon>Fungi incertae sedis</taxon>
        <taxon>Microsporidia</taxon>
        <taxon>Unikaryonidae</taxon>
        <taxon>Encephalitozoon</taxon>
    </lineage>
</organism>
<evidence type="ECO:0000313" key="2">
    <source>
        <dbReference type="Proteomes" id="UP001059546"/>
    </source>
</evidence>
<gene>
    <name evidence="1" type="ORF">GPU96_09g17070</name>
</gene>
<accession>A0A9Q9FA72</accession>
<dbReference type="EMBL" id="CP075155">
    <property type="protein sequence ID" value="UTX43927.1"/>
    <property type="molecule type" value="Genomic_DNA"/>
</dbReference>
<sequence>MKSLKRAKRVEAQNKAFEMYLKLKEAPQGSCVEEDVLLYLLKNMELRREVPATLLGIIEVLRINAPKCFLSREEKQRFFRLLVETLPKEKINLETFITYRIPSLLTDKALISKLAGLTEVVSGTAKKYLKEIMIILIEEGTEDSVREVVRAVLLHIPKDPTFNTVIEVTKEISMPAVAILMESFEDKVYADVYSSFTLKECLCVRNIKGQGKLKYLTAAMSEKNFEKLCSFYIGDRDKKVIKILAENCSAGHEEIFYRIVNDCDEDVRMALLERISFEDVVEHSLDIYERILDTSHKVREVVFNIFRSGMLLHKDSLLKIAEGSKENKENGSRRTRHEAECLLKFVKLALKGIFTSQRKAYVELLNECNLPWEFYFHIKSFKGVTTFLSLNSERMKEENAELPECEERRRFYLEYFFSGKIPKQRTLGLIETDIPSALAYLRGKADLSEYAELLINKALASSNVKEILMIIEVVKPYLTEKIPLMCPKSNAELLVYAHSKHSSYFSSQVLDFEISFPMLYFLSHMKMPVDVLLPLLLEYKGSMEEYVEIQLAHNSKRLLQEFTDYFMEINLDEDSKTKLVKSKTFVGSMIYFLNTGQVSIRNTDFFISSICLVCAGLGNEPKVKYIYETYSMKVDQITFNKFYTICSRLKTMSLNKEPYQIDEGKVIIKKNDKTLFLICETVLNARAGEISNERFNLNGFYPISEDVLSVISLGRMI</sequence>
<proteinExistence type="predicted"/>
<evidence type="ECO:0000313" key="1">
    <source>
        <dbReference type="EMBL" id="UTX43927.1"/>
    </source>
</evidence>
<name>A0A9Q9FA72_ENCHE</name>
<dbReference type="Proteomes" id="UP001059546">
    <property type="component" value="Chromosome IX"/>
</dbReference>
<reference evidence="1" key="1">
    <citation type="submission" date="2021-05" db="EMBL/GenBank/DDBJ databases">
        <title>Encephalitozoon hellem ATCC 50604 Complete Genome.</title>
        <authorList>
            <person name="Mascarenhas dos Santos A.C."/>
            <person name="Julian A.T."/>
            <person name="Pombert J.-F."/>
        </authorList>
    </citation>
    <scope>NUCLEOTIDE SEQUENCE</scope>
    <source>
        <strain evidence="1">ATCC 50604</strain>
    </source>
</reference>